<proteinExistence type="inferred from homology"/>
<dbReference type="AlphaFoldDB" id="A0A8C5HDJ6"/>
<dbReference type="SUPFAM" id="SSF50353">
    <property type="entry name" value="Cytokine"/>
    <property type="match status" value="1"/>
</dbReference>
<dbReference type="PRINTS" id="PR00263">
    <property type="entry name" value="HBGFFGF"/>
</dbReference>
<dbReference type="SMART" id="SM00442">
    <property type="entry name" value="FGF"/>
    <property type="match status" value="1"/>
</dbReference>
<dbReference type="InterPro" id="IPR002209">
    <property type="entry name" value="Fibroblast_GF_fam"/>
</dbReference>
<organism evidence="3 4">
    <name type="scientific">Gouania willdenowi</name>
    <name type="common">Blunt-snouted clingfish</name>
    <name type="synonym">Lepadogaster willdenowi</name>
    <dbReference type="NCBI Taxonomy" id="441366"/>
    <lineage>
        <taxon>Eukaryota</taxon>
        <taxon>Metazoa</taxon>
        <taxon>Chordata</taxon>
        <taxon>Craniata</taxon>
        <taxon>Vertebrata</taxon>
        <taxon>Euteleostomi</taxon>
        <taxon>Actinopterygii</taxon>
        <taxon>Neopterygii</taxon>
        <taxon>Teleostei</taxon>
        <taxon>Neoteleostei</taxon>
        <taxon>Acanthomorphata</taxon>
        <taxon>Ovalentaria</taxon>
        <taxon>Blenniimorphae</taxon>
        <taxon>Blenniiformes</taxon>
        <taxon>Gobiesocoidei</taxon>
        <taxon>Gobiesocidae</taxon>
        <taxon>Gobiesocinae</taxon>
        <taxon>Gouania</taxon>
    </lineage>
</organism>
<dbReference type="Proteomes" id="UP000694680">
    <property type="component" value="Chromosome 14"/>
</dbReference>
<evidence type="ECO:0000313" key="4">
    <source>
        <dbReference type="Proteomes" id="UP000694680"/>
    </source>
</evidence>
<dbReference type="InterPro" id="IPR008996">
    <property type="entry name" value="IL1/FGF"/>
</dbReference>
<dbReference type="GO" id="GO:0008083">
    <property type="term" value="F:growth factor activity"/>
    <property type="evidence" value="ECO:0007669"/>
    <property type="project" value="InterPro"/>
</dbReference>
<dbReference type="PRINTS" id="PR00262">
    <property type="entry name" value="IL1HBGF"/>
</dbReference>
<comment type="similarity">
    <text evidence="1 2">Belongs to the heparin-binding growth factors family.</text>
</comment>
<protein>
    <recommendedName>
        <fullName evidence="2">Fibroblast growth factor</fullName>
        <shortName evidence="2">FGF</shortName>
    </recommendedName>
</protein>
<sequence length="180" mass="20167">MLTHQGQGHVMFSQAHQTASSSSQTLCGMNEGDIAVLPFGQVSMDMSKHEPRRLTRLYSQNGGFHLRILPDGTVCGGRDENNSYDILRMQAVSAGVVIIIGEITGRYLAMNKSGHLYGSTSLDDECYFVETYEENHYNTYFSQLYRWFVALKRNGKPKAGPDTYHGQKAIFFLPRSADNT</sequence>
<evidence type="ECO:0000256" key="2">
    <source>
        <dbReference type="RuleBase" id="RU049442"/>
    </source>
</evidence>
<dbReference type="Ensembl" id="ENSGWIT00000046082.1">
    <property type="protein sequence ID" value="ENSGWIP00000042467.1"/>
    <property type="gene ID" value="ENSGWIG00000021307.1"/>
</dbReference>
<dbReference type="PANTHER" id="PTHR11486">
    <property type="entry name" value="FIBROBLAST GROWTH FACTOR"/>
    <property type="match status" value="1"/>
</dbReference>
<keyword evidence="4" id="KW-1185">Reference proteome</keyword>
<dbReference type="Gene3D" id="2.80.10.50">
    <property type="match status" value="1"/>
</dbReference>
<name>A0A8C5HDJ6_GOUWI</name>
<evidence type="ECO:0000313" key="3">
    <source>
        <dbReference type="Ensembl" id="ENSGWIP00000042467.1"/>
    </source>
</evidence>
<accession>A0A8C5HDJ6</accession>
<dbReference type="OrthoDB" id="5987799at2759"/>
<reference evidence="3" key="1">
    <citation type="submission" date="2020-06" db="EMBL/GenBank/DDBJ databases">
        <authorList>
            <consortium name="Wellcome Sanger Institute Data Sharing"/>
        </authorList>
    </citation>
    <scope>NUCLEOTIDE SEQUENCE [LARGE SCALE GENOMIC DNA]</scope>
</reference>
<dbReference type="Pfam" id="PF00167">
    <property type="entry name" value="FGF"/>
    <property type="match status" value="1"/>
</dbReference>
<dbReference type="PROSITE" id="PS00247">
    <property type="entry name" value="HBGF_FGF"/>
    <property type="match status" value="1"/>
</dbReference>
<reference evidence="3" key="2">
    <citation type="submission" date="2025-08" db="UniProtKB">
        <authorList>
            <consortium name="Ensembl"/>
        </authorList>
    </citation>
    <scope>IDENTIFICATION</scope>
</reference>
<gene>
    <name evidence="3" type="primary">fgf1</name>
</gene>
<reference evidence="3" key="3">
    <citation type="submission" date="2025-09" db="UniProtKB">
        <authorList>
            <consortium name="Ensembl"/>
        </authorList>
    </citation>
    <scope>IDENTIFICATION</scope>
</reference>
<evidence type="ECO:0000256" key="1">
    <source>
        <dbReference type="ARBA" id="ARBA00007936"/>
    </source>
</evidence>